<proteinExistence type="predicted"/>
<comment type="caution">
    <text evidence="1">The sequence shown here is derived from an EMBL/GenBank/DDBJ whole genome shotgun (WGS) entry which is preliminary data.</text>
</comment>
<sequence length="822" mass="93454">MERMLDMSTGDLSLLILVFSLLCSPKISRGVDTITTTDSLKDGQTMISSGGNFEMGFFSPGNSKNRYLGIWYKKISVRTAVWVANRETPITNTTGIFRVTNPGILVVSIDTNNIIWSTNSSKSVLNPIAQLLDSGNLVVRNAKDDNPGNFLWQSFHYPTDTLLPDMKLGIDFIASREVHLSSWKSNDDPAASDFTYQCDPTGYPQNILRKGTLIQYRAGPWNGFRFSGAQNSRKNSIYEFGLVFTDKEVYFYYHLISSVISRFVLNQSGVAQRWTWVDRTQEWILYLTSPNDNCDSYDLCGPYGTCRMGNSPVCGCLDKFEPKYPRNWDMGDWSSGCIRRTTLDCSNGDGFLKYSGVKLPDTRNSWYSKTMTLEECKVICSKNCSCMAYANADIRNGGSGCLLWFEDLIDIRALTEGQDIYIRMASSELETFNRKKRNILRMIISLLTGVIALALCLILYIYIQRKKKHKRQIDGRQIQDLEDQNHKNNLELPLVDLATVIKATNNYSLGNKLGEGGFGPVYKGVLEDGQEIAVKRLSDTSTQGLHEFKNEVTCIAKLQHRNLVRLLGYCIEGEEKMLIYEYMHNRSLDLFIFEQAKSMLLDWQTRFHIINGIARGLMYLHQDSRLRIIHRDLKASNILLDINMNPKISDFGMARIFRENDSGFNTKRVVGTYGYMSPEYQVDGLFSVKSDVFSYGVLVLEIVSGKRNRHFFHPDHHHNLLGHAWKLYTEDRSRELIDENLMKSCNLSEVLRSIHVGLLCVQWSPKDRPNMSAVVMMLSSEGILPHAKRPGFFTERNVLDAECSSSSTIASSRNDITILVPR</sequence>
<protein>
    <submittedName>
        <fullName evidence="1">Uncharacterized protein</fullName>
    </submittedName>
</protein>
<dbReference type="Proteomes" id="UP001060085">
    <property type="component" value="Linkage Group LG03"/>
</dbReference>
<name>A0ACC0BQF0_CATRO</name>
<evidence type="ECO:0000313" key="1">
    <source>
        <dbReference type="EMBL" id="KAI5674829.1"/>
    </source>
</evidence>
<reference evidence="2" key="1">
    <citation type="journal article" date="2023" name="Nat. Plants">
        <title>Single-cell RNA sequencing provides a high-resolution roadmap for understanding the multicellular compartmentation of specialized metabolism.</title>
        <authorList>
            <person name="Sun S."/>
            <person name="Shen X."/>
            <person name="Li Y."/>
            <person name="Li Y."/>
            <person name="Wang S."/>
            <person name="Li R."/>
            <person name="Zhang H."/>
            <person name="Shen G."/>
            <person name="Guo B."/>
            <person name="Wei J."/>
            <person name="Xu J."/>
            <person name="St-Pierre B."/>
            <person name="Chen S."/>
            <person name="Sun C."/>
        </authorList>
    </citation>
    <scope>NUCLEOTIDE SEQUENCE [LARGE SCALE GENOMIC DNA]</scope>
</reference>
<evidence type="ECO:0000313" key="2">
    <source>
        <dbReference type="Proteomes" id="UP001060085"/>
    </source>
</evidence>
<gene>
    <name evidence="1" type="ORF">M9H77_15193</name>
</gene>
<dbReference type="EMBL" id="CM044703">
    <property type="protein sequence ID" value="KAI5674829.1"/>
    <property type="molecule type" value="Genomic_DNA"/>
</dbReference>
<keyword evidence="2" id="KW-1185">Reference proteome</keyword>
<organism evidence="1 2">
    <name type="scientific">Catharanthus roseus</name>
    <name type="common">Madagascar periwinkle</name>
    <name type="synonym">Vinca rosea</name>
    <dbReference type="NCBI Taxonomy" id="4058"/>
    <lineage>
        <taxon>Eukaryota</taxon>
        <taxon>Viridiplantae</taxon>
        <taxon>Streptophyta</taxon>
        <taxon>Embryophyta</taxon>
        <taxon>Tracheophyta</taxon>
        <taxon>Spermatophyta</taxon>
        <taxon>Magnoliopsida</taxon>
        <taxon>eudicotyledons</taxon>
        <taxon>Gunneridae</taxon>
        <taxon>Pentapetalae</taxon>
        <taxon>asterids</taxon>
        <taxon>lamiids</taxon>
        <taxon>Gentianales</taxon>
        <taxon>Apocynaceae</taxon>
        <taxon>Rauvolfioideae</taxon>
        <taxon>Vinceae</taxon>
        <taxon>Catharanthinae</taxon>
        <taxon>Catharanthus</taxon>
    </lineage>
</organism>
<accession>A0ACC0BQF0</accession>